<dbReference type="Proteomes" id="UP000193560">
    <property type="component" value="Unassembled WGS sequence"/>
</dbReference>
<accession>A0A1X2HH88</accession>
<comment type="subcellular location">
    <subcellularLocation>
        <location evidence="1">Membrane</location>
        <topology evidence="1">Multi-pass membrane protein</topology>
    </subcellularLocation>
</comment>
<protein>
    <submittedName>
        <fullName evidence="7">Uncharacterized protein</fullName>
    </submittedName>
</protein>
<gene>
    <name evidence="7" type="ORF">BCR42DRAFT_215125</name>
</gene>
<evidence type="ECO:0000256" key="2">
    <source>
        <dbReference type="ARBA" id="ARBA00006824"/>
    </source>
</evidence>
<proteinExistence type="inferred from homology"/>
<evidence type="ECO:0000256" key="5">
    <source>
        <dbReference type="ARBA" id="ARBA00023136"/>
    </source>
</evidence>
<dbReference type="GO" id="GO:0005739">
    <property type="term" value="C:mitochondrion"/>
    <property type="evidence" value="ECO:0007669"/>
    <property type="project" value="TreeGrafter"/>
</dbReference>
<keyword evidence="4" id="KW-1133">Transmembrane helix</keyword>
<evidence type="ECO:0000256" key="6">
    <source>
        <dbReference type="RuleBase" id="RU363053"/>
    </source>
</evidence>
<evidence type="ECO:0000256" key="1">
    <source>
        <dbReference type="ARBA" id="ARBA00004141"/>
    </source>
</evidence>
<dbReference type="PANTHER" id="PTHR11266:SF50">
    <property type="entry name" value="VACUOLAR MEMBRANE PROTEIN YOR292C"/>
    <property type="match status" value="1"/>
</dbReference>
<comment type="caution">
    <text evidence="7">The sequence shown here is derived from an EMBL/GenBank/DDBJ whole genome shotgun (WGS) entry which is preliminary data.</text>
</comment>
<dbReference type="Pfam" id="PF04117">
    <property type="entry name" value="Mpv17_PMP22"/>
    <property type="match status" value="1"/>
</dbReference>
<keyword evidence="8" id="KW-1185">Reference proteome</keyword>
<name>A0A1X2HH88_9FUNG</name>
<dbReference type="InterPro" id="IPR007248">
    <property type="entry name" value="Mpv17_PMP22"/>
</dbReference>
<sequence length="233" mass="26166">MVVKRLVRVYQASYDKRPILTLCCTNGMLGMIGDGVAQGISYRDGVKKHHSFVHNQLPSDLQPDDVPAPGSFHPDFARNARFAGYNFSVAPIAGTWYMFLDRFFPVPATPANASAAVMKSVKRTGDLVALKRMALDQSLFAPAGLLLFFTTMGIAETRSLEGAKEKLRDAFVPALISNYKVWPLIQWINFKFMPLPFRLPFVSSLGILWNIYLSWLNNAAKQHEEHVHNHQKS</sequence>
<keyword evidence="3" id="KW-0812">Transmembrane</keyword>
<evidence type="ECO:0000313" key="8">
    <source>
        <dbReference type="Proteomes" id="UP000193560"/>
    </source>
</evidence>
<evidence type="ECO:0000256" key="3">
    <source>
        <dbReference type="ARBA" id="ARBA00022692"/>
    </source>
</evidence>
<dbReference type="OrthoDB" id="10267969at2759"/>
<dbReference type="GO" id="GO:0016020">
    <property type="term" value="C:membrane"/>
    <property type="evidence" value="ECO:0007669"/>
    <property type="project" value="UniProtKB-SubCell"/>
</dbReference>
<keyword evidence="5" id="KW-0472">Membrane</keyword>
<dbReference type="PANTHER" id="PTHR11266">
    <property type="entry name" value="PEROXISOMAL MEMBRANE PROTEIN 2, PXMP2 MPV17"/>
    <property type="match status" value="1"/>
</dbReference>
<comment type="similarity">
    <text evidence="2 6">Belongs to the peroxisomal membrane protein PXMP2/4 family.</text>
</comment>
<dbReference type="EMBL" id="MCGE01000063">
    <property type="protein sequence ID" value="ORY98403.1"/>
    <property type="molecule type" value="Genomic_DNA"/>
</dbReference>
<evidence type="ECO:0000256" key="4">
    <source>
        <dbReference type="ARBA" id="ARBA00022989"/>
    </source>
</evidence>
<dbReference type="STRING" id="90262.A0A1X2HH88"/>
<organism evidence="7 8">
    <name type="scientific">Absidia repens</name>
    <dbReference type="NCBI Taxonomy" id="90262"/>
    <lineage>
        <taxon>Eukaryota</taxon>
        <taxon>Fungi</taxon>
        <taxon>Fungi incertae sedis</taxon>
        <taxon>Mucoromycota</taxon>
        <taxon>Mucoromycotina</taxon>
        <taxon>Mucoromycetes</taxon>
        <taxon>Mucorales</taxon>
        <taxon>Cunninghamellaceae</taxon>
        <taxon>Absidia</taxon>
    </lineage>
</organism>
<dbReference type="AlphaFoldDB" id="A0A1X2HH88"/>
<evidence type="ECO:0000313" key="7">
    <source>
        <dbReference type="EMBL" id="ORY98403.1"/>
    </source>
</evidence>
<reference evidence="7 8" key="1">
    <citation type="submission" date="2016-07" db="EMBL/GenBank/DDBJ databases">
        <title>Pervasive Adenine N6-methylation of Active Genes in Fungi.</title>
        <authorList>
            <consortium name="DOE Joint Genome Institute"/>
            <person name="Mondo S.J."/>
            <person name="Dannebaum R.O."/>
            <person name="Kuo R.C."/>
            <person name="Labutti K."/>
            <person name="Haridas S."/>
            <person name="Kuo A."/>
            <person name="Salamov A."/>
            <person name="Ahrendt S.R."/>
            <person name="Lipzen A."/>
            <person name="Sullivan W."/>
            <person name="Andreopoulos W.B."/>
            <person name="Clum A."/>
            <person name="Lindquist E."/>
            <person name="Daum C."/>
            <person name="Ramamoorthy G.K."/>
            <person name="Gryganskyi A."/>
            <person name="Culley D."/>
            <person name="Magnuson J.K."/>
            <person name="James T.Y."/>
            <person name="O'Malley M.A."/>
            <person name="Stajich J.E."/>
            <person name="Spatafora J.W."/>
            <person name="Visel A."/>
            <person name="Grigoriev I.V."/>
        </authorList>
    </citation>
    <scope>NUCLEOTIDE SEQUENCE [LARGE SCALE GENOMIC DNA]</scope>
    <source>
        <strain evidence="7 8">NRRL 1336</strain>
    </source>
</reference>